<gene>
    <name evidence="7" type="ORF">SAMN04487868_103179</name>
</gene>
<evidence type="ECO:0000256" key="2">
    <source>
        <dbReference type="ARBA" id="ARBA00008034"/>
    </source>
</evidence>
<dbReference type="InterPro" id="IPR001626">
    <property type="entry name" value="ABC_TroCD"/>
</dbReference>
<keyword evidence="4 6" id="KW-1133">Transmembrane helix</keyword>
<feature type="transmembrane region" description="Helical" evidence="6">
    <location>
        <begin position="160"/>
        <end position="187"/>
    </location>
</feature>
<keyword evidence="5 6" id="KW-0472">Membrane</keyword>
<keyword evidence="8" id="KW-1185">Reference proteome</keyword>
<evidence type="ECO:0000313" key="7">
    <source>
        <dbReference type="EMBL" id="SFL52109.1"/>
    </source>
</evidence>
<dbReference type="PANTHER" id="PTHR30477">
    <property type="entry name" value="ABC-TRANSPORTER METAL-BINDING PROTEIN"/>
    <property type="match status" value="1"/>
</dbReference>
<feature type="transmembrane region" description="Helical" evidence="6">
    <location>
        <begin position="224"/>
        <end position="243"/>
    </location>
</feature>
<feature type="transmembrane region" description="Helical" evidence="6">
    <location>
        <begin position="199"/>
        <end position="218"/>
    </location>
</feature>
<dbReference type="RefSeq" id="WP_143071132.1">
    <property type="nucleotide sequence ID" value="NZ_FOTV01000003.1"/>
</dbReference>
<feature type="transmembrane region" description="Helical" evidence="6">
    <location>
        <begin position="33"/>
        <end position="55"/>
    </location>
</feature>
<feature type="transmembrane region" description="Helical" evidence="6">
    <location>
        <begin position="126"/>
        <end position="148"/>
    </location>
</feature>
<accession>A0ABY1FKX5</accession>
<evidence type="ECO:0000313" key="8">
    <source>
        <dbReference type="Proteomes" id="UP000199211"/>
    </source>
</evidence>
<evidence type="ECO:0000256" key="4">
    <source>
        <dbReference type="ARBA" id="ARBA00022989"/>
    </source>
</evidence>
<evidence type="ECO:0000256" key="6">
    <source>
        <dbReference type="SAM" id="Phobius"/>
    </source>
</evidence>
<evidence type="ECO:0000256" key="3">
    <source>
        <dbReference type="ARBA" id="ARBA00022692"/>
    </source>
</evidence>
<comment type="similarity">
    <text evidence="2">Belongs to the ABC-3 integral membrane protein family.</text>
</comment>
<comment type="caution">
    <text evidence="7">The sequence shown here is derived from an EMBL/GenBank/DDBJ whole genome shotgun (WGS) entry which is preliminary data.</text>
</comment>
<evidence type="ECO:0000256" key="5">
    <source>
        <dbReference type="ARBA" id="ARBA00023136"/>
    </source>
</evidence>
<protein>
    <submittedName>
        <fullName evidence="7">Zinc/manganese transport system permease protein</fullName>
    </submittedName>
</protein>
<name>A0ABY1FKX5_9GAMM</name>
<feature type="transmembrane region" description="Helical" evidence="6">
    <location>
        <begin position="61"/>
        <end position="82"/>
    </location>
</feature>
<comment type="subcellular location">
    <subcellularLocation>
        <location evidence="1">Membrane</location>
        <topology evidence="1">Multi-pass membrane protein</topology>
    </subcellularLocation>
</comment>
<organism evidence="7 8">
    <name type="scientific">Marinobacter salarius</name>
    <dbReference type="NCBI Taxonomy" id="1420917"/>
    <lineage>
        <taxon>Bacteria</taxon>
        <taxon>Pseudomonadati</taxon>
        <taxon>Pseudomonadota</taxon>
        <taxon>Gammaproteobacteria</taxon>
        <taxon>Pseudomonadales</taxon>
        <taxon>Marinobacteraceae</taxon>
        <taxon>Marinobacter</taxon>
    </lineage>
</organism>
<dbReference type="SUPFAM" id="SSF81345">
    <property type="entry name" value="ABC transporter involved in vitamin B12 uptake, BtuC"/>
    <property type="match status" value="1"/>
</dbReference>
<dbReference type="Proteomes" id="UP000199211">
    <property type="component" value="Unassembled WGS sequence"/>
</dbReference>
<dbReference type="InterPro" id="IPR037294">
    <property type="entry name" value="ABC_BtuC-like"/>
</dbReference>
<keyword evidence="3 6" id="KW-0812">Transmembrane</keyword>
<proteinExistence type="inferred from homology"/>
<reference evidence="7 8" key="1">
    <citation type="submission" date="2016-10" db="EMBL/GenBank/DDBJ databases">
        <authorList>
            <person name="Varghese N."/>
            <person name="Submissions S."/>
        </authorList>
    </citation>
    <scope>NUCLEOTIDE SEQUENCE [LARGE SCALE GENOMIC DNA]</scope>
    <source>
        <strain evidence="7 8">DSM 26291</strain>
    </source>
</reference>
<dbReference type="PANTHER" id="PTHR30477:SF19">
    <property type="entry name" value="METAL ABC TRANSPORTER PERMEASE"/>
    <property type="match status" value="1"/>
</dbReference>
<feature type="transmembrane region" description="Helical" evidence="6">
    <location>
        <begin position="6"/>
        <end position="26"/>
    </location>
</feature>
<evidence type="ECO:0000256" key="1">
    <source>
        <dbReference type="ARBA" id="ARBA00004141"/>
    </source>
</evidence>
<sequence>MTSWLWLLTPLGASMLMALSLVPLGYRVLARGVVFADLAIAQWAALGSLAGMSLLPDHTVAGLPASGLLFAFIAVAMVHLILKWVPEHREAMIGILYVAGASFATLVVSNDPHGAQQLARTLNGDLLWVTGPALIPLVTITGAVLLWQSTASERTRSLSFLPLFAVAVTTTVNMAGIYVVFATLIVAPLMLCFLRGHGLFAAAAYCFSGHSVGLWLSASLDIPAGPAIVVSIIACSLFGAIATQKLPSLRSSI</sequence>
<dbReference type="EMBL" id="FOTV01000003">
    <property type="protein sequence ID" value="SFL52109.1"/>
    <property type="molecule type" value="Genomic_DNA"/>
</dbReference>